<dbReference type="PANTHER" id="PTHR43004:SF19">
    <property type="entry name" value="BINDING MONOOXYGENASE, PUTATIVE (JCVI)-RELATED"/>
    <property type="match status" value="1"/>
</dbReference>
<keyword evidence="3" id="KW-0274">FAD</keyword>
<dbReference type="Gene3D" id="3.40.30.120">
    <property type="match status" value="1"/>
</dbReference>
<keyword evidence="2" id="KW-0285">Flavoprotein</keyword>
<reference evidence="5" key="1">
    <citation type="journal article" date="2014" name="Int. J. Syst. Evol. Microbiol.">
        <title>Complete genome sequence of Corynebacterium casei LMG S-19264T (=DSM 44701T), isolated from a smear-ripened cheese.</title>
        <authorList>
            <consortium name="US DOE Joint Genome Institute (JGI-PGF)"/>
            <person name="Walter F."/>
            <person name="Albersmeier A."/>
            <person name="Kalinowski J."/>
            <person name="Ruckert C."/>
        </authorList>
    </citation>
    <scope>NUCLEOTIDE SEQUENCE</scope>
    <source>
        <strain evidence="5">CGMCC 4.7138</strain>
    </source>
</reference>
<proteinExistence type="predicted"/>
<dbReference type="AlphaFoldDB" id="A0A8H9H5D2"/>
<dbReference type="InterPro" id="IPR036188">
    <property type="entry name" value="FAD/NAD-bd_sf"/>
</dbReference>
<dbReference type="Gene3D" id="3.50.50.60">
    <property type="entry name" value="FAD/NAD(P)-binding domain"/>
    <property type="match status" value="1"/>
</dbReference>
<accession>A0A8H9H5D2</accession>
<evidence type="ECO:0000256" key="1">
    <source>
        <dbReference type="ARBA" id="ARBA00001974"/>
    </source>
</evidence>
<dbReference type="Gene3D" id="3.30.70.2450">
    <property type="match status" value="1"/>
</dbReference>
<name>A0A8H9H5D2_9ACTN</name>
<comment type="cofactor">
    <cofactor evidence="1">
        <name>FAD</name>
        <dbReference type="ChEBI" id="CHEBI:57692"/>
    </cofactor>
</comment>
<dbReference type="InterPro" id="IPR050641">
    <property type="entry name" value="RIFMO-like"/>
</dbReference>
<protein>
    <recommendedName>
        <fullName evidence="4">FAD-binding domain-containing protein</fullName>
    </recommendedName>
</protein>
<dbReference type="GO" id="GO:0016709">
    <property type="term" value="F:oxidoreductase activity, acting on paired donors, with incorporation or reduction of molecular oxygen, NAD(P)H as one donor, and incorporation of one atom of oxygen"/>
    <property type="evidence" value="ECO:0007669"/>
    <property type="project" value="UniProtKB-ARBA"/>
</dbReference>
<reference evidence="5" key="2">
    <citation type="submission" date="2020-09" db="EMBL/GenBank/DDBJ databases">
        <authorList>
            <person name="Sun Q."/>
            <person name="Zhou Y."/>
        </authorList>
    </citation>
    <scope>NUCLEOTIDE SEQUENCE</scope>
    <source>
        <strain evidence="5">CGMCC 4.7138</strain>
    </source>
</reference>
<dbReference type="GO" id="GO:0071949">
    <property type="term" value="F:FAD binding"/>
    <property type="evidence" value="ECO:0007669"/>
    <property type="project" value="InterPro"/>
</dbReference>
<gene>
    <name evidence="5" type="ORF">GCM10011574_36650</name>
</gene>
<sequence>MSNSGPPPADRNAPVTTEEIAGCLRRVAGIDPGVVSVSAGTRYTDATRQAATYRAGRVLLAGDAAHIHSPAGGQGLNLGVGDAMNLGWKLAATVRGWAPEGLLDTYTEERHPVGAWVQGWSDAQTALGRPDARTAALRAVVADLIDTVPGATYVLKRISGAGRLHGRVAPDLVLDDGSHLAGHCRTARFLLVTRDPRLAARADGFAGHLTVLPGPDIPVRPDGYVAWAGEPPADPFTPWLGLRGPGG</sequence>
<evidence type="ECO:0000256" key="2">
    <source>
        <dbReference type="ARBA" id="ARBA00022630"/>
    </source>
</evidence>
<dbReference type="Pfam" id="PF01494">
    <property type="entry name" value="FAD_binding_3"/>
    <property type="match status" value="1"/>
</dbReference>
<dbReference type="PRINTS" id="PR00420">
    <property type="entry name" value="RNGMNOXGNASE"/>
</dbReference>
<comment type="caution">
    <text evidence="5">The sequence shown here is derived from an EMBL/GenBank/DDBJ whole genome shotgun (WGS) entry which is preliminary data.</text>
</comment>
<organism evidence="5 6">
    <name type="scientific">Microbispora bryophytorum</name>
    <dbReference type="NCBI Taxonomy" id="1460882"/>
    <lineage>
        <taxon>Bacteria</taxon>
        <taxon>Bacillati</taxon>
        <taxon>Actinomycetota</taxon>
        <taxon>Actinomycetes</taxon>
        <taxon>Streptosporangiales</taxon>
        <taxon>Streptosporangiaceae</taxon>
        <taxon>Microbispora</taxon>
    </lineage>
</organism>
<dbReference type="PANTHER" id="PTHR43004">
    <property type="entry name" value="TRK SYSTEM POTASSIUM UPTAKE PROTEIN"/>
    <property type="match status" value="1"/>
</dbReference>
<evidence type="ECO:0000256" key="3">
    <source>
        <dbReference type="ARBA" id="ARBA00022827"/>
    </source>
</evidence>
<keyword evidence="6" id="KW-1185">Reference proteome</keyword>
<dbReference type="EMBL" id="BMMN01000006">
    <property type="protein sequence ID" value="GGO15319.1"/>
    <property type="molecule type" value="Genomic_DNA"/>
</dbReference>
<evidence type="ECO:0000313" key="6">
    <source>
        <dbReference type="Proteomes" id="UP000653480"/>
    </source>
</evidence>
<evidence type="ECO:0000313" key="5">
    <source>
        <dbReference type="EMBL" id="GGO15319.1"/>
    </source>
</evidence>
<feature type="domain" description="FAD-binding" evidence="4">
    <location>
        <begin position="6"/>
        <end position="115"/>
    </location>
</feature>
<dbReference type="RefSeq" id="WP_142573924.1">
    <property type="nucleotide sequence ID" value="NZ_BMMN01000006.1"/>
</dbReference>
<dbReference type="Proteomes" id="UP000653480">
    <property type="component" value="Unassembled WGS sequence"/>
</dbReference>
<dbReference type="InterPro" id="IPR002938">
    <property type="entry name" value="FAD-bd"/>
</dbReference>
<evidence type="ECO:0000259" key="4">
    <source>
        <dbReference type="Pfam" id="PF01494"/>
    </source>
</evidence>
<dbReference type="OrthoDB" id="8670884at2"/>
<dbReference type="SUPFAM" id="SSF51905">
    <property type="entry name" value="FAD/NAD(P)-binding domain"/>
    <property type="match status" value="1"/>
</dbReference>